<keyword evidence="2" id="KW-0812">Transmembrane</keyword>
<dbReference type="Pfam" id="PF13828">
    <property type="entry name" value="DUF4190"/>
    <property type="match status" value="1"/>
</dbReference>
<evidence type="ECO:0000259" key="3">
    <source>
        <dbReference type="Pfam" id="PF13828"/>
    </source>
</evidence>
<keyword evidence="2" id="KW-0472">Membrane</keyword>
<feature type="domain" description="DUF4190" evidence="3">
    <location>
        <begin position="93"/>
        <end position="145"/>
    </location>
</feature>
<name>A0AB39BEU5_9MICO</name>
<feature type="region of interest" description="Disordered" evidence="1">
    <location>
        <begin position="1"/>
        <end position="81"/>
    </location>
</feature>
<dbReference type="RefSeq" id="WP_368497286.1">
    <property type="nucleotide sequence ID" value="NZ_CP162511.1"/>
</dbReference>
<evidence type="ECO:0000313" key="4">
    <source>
        <dbReference type="EMBL" id="XDI04890.1"/>
    </source>
</evidence>
<gene>
    <name evidence="4" type="ORF">ABFY20_16345</name>
</gene>
<accession>A0AB39BEU5</accession>
<feature type="compositionally biased region" description="Low complexity" evidence="1">
    <location>
        <begin position="51"/>
        <end position="63"/>
    </location>
</feature>
<dbReference type="EMBL" id="CP162511">
    <property type="protein sequence ID" value="XDI04890.1"/>
    <property type="molecule type" value="Genomic_DNA"/>
</dbReference>
<sequence length="169" mass="17515">MSDSNNTTPTGGEPPVPPVPPPGGYQQPPAPSYTPPPAPAYQPQTAPPQSAPAQHPGYGQQPPQGGGYGQQPPAQQPYYGYQAPAAPPTNTLAIVTIILAFLFSVAGIVTGHIALKQIDRTGESGRGLAKAGLILSYVFTGLGLLAVIAYIVFFIFIFAVAGTGTYYSY</sequence>
<evidence type="ECO:0000256" key="1">
    <source>
        <dbReference type="SAM" id="MobiDB-lite"/>
    </source>
</evidence>
<feature type="compositionally biased region" description="Pro residues" evidence="1">
    <location>
        <begin position="12"/>
        <end position="50"/>
    </location>
</feature>
<feature type="transmembrane region" description="Helical" evidence="2">
    <location>
        <begin position="135"/>
        <end position="161"/>
    </location>
</feature>
<keyword evidence="2" id="KW-1133">Transmembrane helix</keyword>
<feature type="compositionally biased region" description="Low complexity" evidence="1">
    <location>
        <begin position="70"/>
        <end position="81"/>
    </location>
</feature>
<proteinExistence type="predicted"/>
<reference evidence="4" key="1">
    <citation type="submission" date="2024-05" db="EMBL/GenBank/DDBJ databases">
        <title>Herbiconiux sp. A18JL235.</title>
        <authorList>
            <person name="Zhang G."/>
        </authorList>
    </citation>
    <scope>NUCLEOTIDE SEQUENCE</scope>
    <source>
        <strain evidence="4">A18JL235</strain>
    </source>
</reference>
<organism evidence="4">
    <name type="scientific">Herbiconiux sp. A18JL235</name>
    <dbReference type="NCBI Taxonomy" id="3152363"/>
    <lineage>
        <taxon>Bacteria</taxon>
        <taxon>Bacillati</taxon>
        <taxon>Actinomycetota</taxon>
        <taxon>Actinomycetes</taxon>
        <taxon>Micrococcales</taxon>
        <taxon>Microbacteriaceae</taxon>
        <taxon>Herbiconiux</taxon>
    </lineage>
</organism>
<feature type="transmembrane region" description="Helical" evidence="2">
    <location>
        <begin position="92"/>
        <end position="115"/>
    </location>
</feature>
<protein>
    <submittedName>
        <fullName evidence="4">DUF4190 domain-containing protein</fullName>
    </submittedName>
</protein>
<evidence type="ECO:0000256" key="2">
    <source>
        <dbReference type="SAM" id="Phobius"/>
    </source>
</evidence>
<dbReference type="AlphaFoldDB" id="A0AB39BEU5"/>
<dbReference type="InterPro" id="IPR025241">
    <property type="entry name" value="DUF4190"/>
</dbReference>